<sequence>MANGVVADNWSLQEISSLLKNGFNSEPSEEIVVSDVGHSYKPVSSAAIQTEALFDLVTDIILRDEILVEEKFTNAWKVNGSPINQAMSAGVIRSYPFLDEPERLKEPRDRIVQHICSTKHLADAHKKNVEEWGKTKTTPDGLLSATLWGGAGMCARSFVYEKSYTPHPLRKRLFLNSGFLLPAQDALHQVTTFLDDNRVKVSKKIYGNDSLYSGCLKIPSLPVRVIQESSSASQIISIALEMRSDFKNLREWLKIFQNSMTLEDTQELIKKRKELDSVAEYVSNKIGLADEKSTSSLEVGIGIFKLSFGIGNQINHLKNQFGVRATLNRLIFGSSGKKELEKYVNMFDEKGSGIGYEVQRHFSGNS</sequence>
<dbReference type="EMBL" id="WSSB01000009">
    <property type="protein sequence ID" value="MXR37457.1"/>
    <property type="molecule type" value="Genomic_DNA"/>
</dbReference>
<evidence type="ECO:0000313" key="2">
    <source>
        <dbReference type="Proteomes" id="UP000467214"/>
    </source>
</evidence>
<evidence type="ECO:0000313" key="1">
    <source>
        <dbReference type="EMBL" id="MXR37457.1"/>
    </source>
</evidence>
<proteinExistence type="predicted"/>
<reference evidence="1 2" key="1">
    <citation type="submission" date="2019-12" db="EMBL/GenBank/DDBJ databases">
        <title>Neisseriaceae gen. nov. sp. Genome sequencing and assembly.</title>
        <authorList>
            <person name="Liu Z."/>
            <person name="Li A."/>
        </authorList>
    </citation>
    <scope>NUCLEOTIDE SEQUENCE [LARGE SCALE GENOMIC DNA]</scope>
    <source>
        <strain evidence="1 2">B2N2-7</strain>
    </source>
</reference>
<dbReference type="Proteomes" id="UP000467214">
    <property type="component" value="Unassembled WGS sequence"/>
</dbReference>
<accession>A0A845BLB5</accession>
<organism evidence="1 2">
    <name type="scientific">Craterilacuibacter sinensis</name>
    <dbReference type="NCBI Taxonomy" id="2686017"/>
    <lineage>
        <taxon>Bacteria</taxon>
        <taxon>Pseudomonadati</taxon>
        <taxon>Pseudomonadota</taxon>
        <taxon>Betaproteobacteria</taxon>
        <taxon>Neisseriales</taxon>
        <taxon>Neisseriaceae</taxon>
        <taxon>Craterilacuibacter</taxon>
    </lineage>
</organism>
<keyword evidence="2" id="KW-1185">Reference proteome</keyword>
<dbReference type="AlphaFoldDB" id="A0A845BLB5"/>
<gene>
    <name evidence="1" type="ORF">GQF02_10770</name>
</gene>
<comment type="caution">
    <text evidence="1">The sequence shown here is derived from an EMBL/GenBank/DDBJ whole genome shotgun (WGS) entry which is preliminary data.</text>
</comment>
<name>A0A845BLB5_9NEIS</name>
<dbReference type="RefSeq" id="WP_160797041.1">
    <property type="nucleotide sequence ID" value="NZ_WSSB01000009.1"/>
</dbReference>
<protein>
    <submittedName>
        <fullName evidence="1">Uncharacterized protein</fullName>
    </submittedName>
</protein>